<dbReference type="GO" id="GO:0040029">
    <property type="term" value="P:epigenetic regulation of gene expression"/>
    <property type="evidence" value="ECO:0007669"/>
    <property type="project" value="TreeGrafter"/>
</dbReference>
<dbReference type="Pfam" id="PF00850">
    <property type="entry name" value="Hist_deacetyl"/>
    <property type="match status" value="1"/>
</dbReference>
<feature type="domain" description="Histone deacetylase" evidence="2">
    <location>
        <begin position="23"/>
        <end position="313"/>
    </location>
</feature>
<evidence type="ECO:0000259" key="2">
    <source>
        <dbReference type="Pfam" id="PF00850"/>
    </source>
</evidence>
<evidence type="ECO:0000256" key="1">
    <source>
        <dbReference type="ARBA" id="ARBA00005947"/>
    </source>
</evidence>
<dbReference type="InterPro" id="IPR023801">
    <property type="entry name" value="His_deacetylse_dom"/>
</dbReference>
<comment type="similarity">
    <text evidence="1">Belongs to the histone deacetylase family.</text>
</comment>
<dbReference type="GO" id="GO:0004407">
    <property type="term" value="F:histone deacetylase activity"/>
    <property type="evidence" value="ECO:0007669"/>
    <property type="project" value="TreeGrafter"/>
</dbReference>
<dbReference type="SUPFAM" id="SSF52768">
    <property type="entry name" value="Arginase/deacetylase"/>
    <property type="match status" value="1"/>
</dbReference>
<dbReference type="InterPro" id="IPR023696">
    <property type="entry name" value="Ureohydrolase_dom_sf"/>
</dbReference>
<gene>
    <name evidence="3" type="ORF">MAGMO_2177</name>
</gene>
<dbReference type="PANTHER" id="PTHR10625">
    <property type="entry name" value="HISTONE DEACETYLASE HDAC1-RELATED"/>
    <property type="match status" value="1"/>
</dbReference>
<protein>
    <submittedName>
        <fullName evidence="3">Histone deacetylase superfamily</fullName>
    </submittedName>
</protein>
<organism evidence="3">
    <name type="scientific">Magnetococcus massalia (strain MO-1)</name>
    <dbReference type="NCBI Taxonomy" id="451514"/>
    <lineage>
        <taxon>Bacteria</taxon>
        <taxon>Pseudomonadati</taxon>
        <taxon>Pseudomonadota</taxon>
        <taxon>Magnetococcia</taxon>
        <taxon>Magnetococcales</taxon>
        <taxon>Magnetococcaceae</taxon>
        <taxon>Magnetococcus</taxon>
    </lineage>
</organism>
<name>A0A1S7LIX2_MAGMO</name>
<dbReference type="EMBL" id="LO017727">
    <property type="protein sequence ID" value="CRH06343.1"/>
    <property type="molecule type" value="Genomic_DNA"/>
</dbReference>
<dbReference type="InterPro" id="IPR037138">
    <property type="entry name" value="His_deacetylse_dom_sf"/>
</dbReference>
<evidence type="ECO:0000313" key="3">
    <source>
        <dbReference type="EMBL" id="CRH06343.1"/>
    </source>
</evidence>
<proteinExistence type="inferred from homology"/>
<dbReference type="PRINTS" id="PR01270">
    <property type="entry name" value="HDASUPER"/>
</dbReference>
<dbReference type="InterPro" id="IPR000286">
    <property type="entry name" value="HDACs"/>
</dbReference>
<dbReference type="Gene3D" id="3.40.800.20">
    <property type="entry name" value="Histone deacetylase domain"/>
    <property type="match status" value="1"/>
</dbReference>
<sequence>MANSHVCVTIGEAIARYGFPDGHPWNCQRMDSFWDEATRQGLALGADRRDPVAADEAELTTFHLPEYVATVKRLSDNGSGFLDHGDTPAFPGIYEAASHVVGSSLDVAKQIMAGNYRRGMVPIAGLHHAQPDIAGGFCVFNDAAVVTRILRKAFGLKRIGYVDIDAHHGDGLFYPFEADPDFIFADIHEDGRHLYPWTGGADETGVGAAYGRKLNIPMEPESDDRHFFEAWPKIEALMREHEPEFFILQCGADSLRNDPLTHLAFSTAAHSHAATRLCALAEELGHGRVLALGGGGYNLTNVAQGWSAVLRALIEAPIEN</sequence>
<dbReference type="AlphaFoldDB" id="A0A1S7LIX2"/>
<accession>A0A1S7LIX2</accession>
<reference evidence="3" key="1">
    <citation type="submission" date="2015-04" db="EMBL/GenBank/DDBJ databases">
        <authorList>
            <person name="Syromyatnikov M.Y."/>
            <person name="Popov V.N."/>
        </authorList>
    </citation>
    <scope>NUCLEOTIDE SEQUENCE</scope>
    <source>
        <strain evidence="3">MO-1</strain>
    </source>
</reference>
<dbReference type="PANTHER" id="PTHR10625:SF10">
    <property type="entry name" value="HISTONE DEACETYLASE HDAC1"/>
    <property type="match status" value="1"/>
</dbReference>